<accession>A0A0B6TTC2</accession>
<evidence type="ECO:0000313" key="3">
    <source>
        <dbReference type="EMBL" id="AJK68820.1"/>
    </source>
</evidence>
<evidence type="ECO:0000313" key="4">
    <source>
        <dbReference type="Proteomes" id="UP000031928"/>
    </source>
</evidence>
<dbReference type="STRING" id="1224162.B840_06060"/>
<gene>
    <name evidence="3" type="ORF">B840_06060</name>
</gene>
<dbReference type="PROSITE" id="PS51658">
    <property type="entry name" value="BFN"/>
    <property type="match status" value="1"/>
</dbReference>
<keyword evidence="4" id="KW-1185">Reference proteome</keyword>
<dbReference type="GO" id="GO:0004518">
    <property type="term" value="F:nuclease activity"/>
    <property type="evidence" value="ECO:0007669"/>
    <property type="project" value="InterPro"/>
</dbReference>
<dbReference type="Pfam" id="PF02577">
    <property type="entry name" value="BFN_dom"/>
    <property type="match status" value="1"/>
</dbReference>
<dbReference type="Proteomes" id="UP000031928">
    <property type="component" value="Chromosome"/>
</dbReference>
<evidence type="ECO:0000256" key="1">
    <source>
        <dbReference type="SAM" id="MobiDB-lite"/>
    </source>
</evidence>
<protein>
    <recommendedName>
        <fullName evidence="2">BFN domain-containing protein</fullName>
    </recommendedName>
</protein>
<dbReference type="RefSeq" id="WP_042621391.1">
    <property type="nucleotide sequence ID" value="NZ_CP007790.1"/>
</dbReference>
<dbReference type="KEGG" id="cmq:B840_06060"/>
<name>A0A0B6TTC2_9CORY</name>
<dbReference type="AlphaFoldDB" id="A0A0B6TTC2"/>
<proteinExistence type="predicted"/>
<dbReference type="InterPro" id="IPR003729">
    <property type="entry name" value="Bi_nuclease_dom"/>
</dbReference>
<dbReference type="InterPro" id="IPR036104">
    <property type="entry name" value="BFN_sf"/>
</dbReference>
<dbReference type="Gene3D" id="3.10.690.10">
    <property type="entry name" value="Bifunctional nuclease domain"/>
    <property type="match status" value="1"/>
</dbReference>
<organism evidence="3 4">
    <name type="scientific">Corynebacterium marinum DSM 44953</name>
    <dbReference type="NCBI Taxonomy" id="1224162"/>
    <lineage>
        <taxon>Bacteria</taxon>
        <taxon>Bacillati</taxon>
        <taxon>Actinomycetota</taxon>
        <taxon>Actinomycetes</taxon>
        <taxon>Mycobacteriales</taxon>
        <taxon>Corynebacteriaceae</taxon>
        <taxon>Corynebacterium</taxon>
    </lineage>
</organism>
<feature type="region of interest" description="Disordered" evidence="1">
    <location>
        <begin position="178"/>
        <end position="209"/>
    </location>
</feature>
<sequence length="209" mass="22695">MTLIPVEFHGIHTTGPEQFTCVILRWAEQNRVLPIWLSPLAAAELDIREGGYTPRRPGTVDLLLDLLNRTTGGVTAVNIISHFEGVFIASIVLADGEQLDARPSDALLVARALELPIHVEEDVLTHTSFFVSDDIMEESFGLRFDSVPQAGGEELSASGDAKADADFEEMMRSLGMSESDFFRGNGPHGPLDRDDDADTGGSRGDGEKE</sequence>
<feature type="domain" description="BFN" evidence="2">
    <location>
        <begin position="3"/>
        <end position="131"/>
    </location>
</feature>
<dbReference type="OrthoDB" id="9788698at2"/>
<dbReference type="HOGENOM" id="CLU_096111_0_0_11"/>
<evidence type="ECO:0000259" key="2">
    <source>
        <dbReference type="PROSITE" id="PS51658"/>
    </source>
</evidence>
<dbReference type="SUPFAM" id="SSF103256">
    <property type="entry name" value="Hypothetical protein TM0160"/>
    <property type="match status" value="1"/>
</dbReference>
<dbReference type="EMBL" id="CP007790">
    <property type="protein sequence ID" value="AJK68820.1"/>
    <property type="molecule type" value="Genomic_DNA"/>
</dbReference>
<reference evidence="3 4" key="1">
    <citation type="submission" date="2014-05" db="EMBL/GenBank/DDBJ databases">
        <title>Complete genome sequence of Corynebacterium marinum DSM 44953.</title>
        <authorList>
            <person name="Schaffert L."/>
            <person name="Albersmeier A."/>
            <person name="Kalinowski J."/>
            <person name="Ruckert C."/>
        </authorList>
    </citation>
    <scope>NUCLEOTIDE SEQUENCE [LARGE SCALE GENOMIC DNA]</scope>
    <source>
        <strain evidence="3 4">DSM 44953</strain>
    </source>
</reference>